<dbReference type="Proteomes" id="UP001180020">
    <property type="component" value="Unassembled WGS sequence"/>
</dbReference>
<keyword evidence="3" id="KW-1185">Reference proteome</keyword>
<proteinExistence type="predicted"/>
<keyword evidence="1" id="KW-0812">Transmembrane</keyword>
<dbReference type="PANTHER" id="PTHR31170">
    <property type="entry name" value="BNAC04G53230D PROTEIN"/>
    <property type="match status" value="1"/>
</dbReference>
<gene>
    <name evidence="2" type="ORF">QJS10_CPA06g02424</name>
</gene>
<protein>
    <submittedName>
        <fullName evidence="2">UPF0481 protein</fullName>
    </submittedName>
</protein>
<dbReference type="EMBL" id="JAUJYO010000006">
    <property type="protein sequence ID" value="KAK1313173.1"/>
    <property type="molecule type" value="Genomic_DNA"/>
</dbReference>
<evidence type="ECO:0000313" key="2">
    <source>
        <dbReference type="EMBL" id="KAK1313173.1"/>
    </source>
</evidence>
<keyword evidence="1" id="KW-1133">Transmembrane helix</keyword>
<organism evidence="2 3">
    <name type="scientific">Acorus calamus</name>
    <name type="common">Sweet flag</name>
    <dbReference type="NCBI Taxonomy" id="4465"/>
    <lineage>
        <taxon>Eukaryota</taxon>
        <taxon>Viridiplantae</taxon>
        <taxon>Streptophyta</taxon>
        <taxon>Embryophyta</taxon>
        <taxon>Tracheophyta</taxon>
        <taxon>Spermatophyta</taxon>
        <taxon>Magnoliopsida</taxon>
        <taxon>Liliopsida</taxon>
        <taxon>Acoraceae</taxon>
        <taxon>Acorus</taxon>
    </lineage>
</organism>
<reference evidence="2" key="1">
    <citation type="journal article" date="2023" name="Nat. Commun.">
        <title>Diploid and tetraploid genomes of Acorus and the evolution of monocots.</title>
        <authorList>
            <person name="Ma L."/>
            <person name="Liu K.W."/>
            <person name="Li Z."/>
            <person name="Hsiao Y.Y."/>
            <person name="Qi Y."/>
            <person name="Fu T."/>
            <person name="Tang G.D."/>
            <person name="Zhang D."/>
            <person name="Sun W.H."/>
            <person name="Liu D.K."/>
            <person name="Li Y."/>
            <person name="Chen G.Z."/>
            <person name="Liu X.D."/>
            <person name="Liao X.Y."/>
            <person name="Jiang Y.T."/>
            <person name="Yu X."/>
            <person name="Hao Y."/>
            <person name="Huang J."/>
            <person name="Zhao X.W."/>
            <person name="Ke S."/>
            <person name="Chen Y.Y."/>
            <person name="Wu W.L."/>
            <person name="Hsu J.L."/>
            <person name="Lin Y.F."/>
            <person name="Huang M.D."/>
            <person name="Li C.Y."/>
            <person name="Huang L."/>
            <person name="Wang Z.W."/>
            <person name="Zhao X."/>
            <person name="Zhong W.Y."/>
            <person name="Peng D.H."/>
            <person name="Ahmad S."/>
            <person name="Lan S."/>
            <person name="Zhang J.S."/>
            <person name="Tsai W.C."/>
            <person name="Van de Peer Y."/>
            <person name="Liu Z.J."/>
        </authorList>
    </citation>
    <scope>NUCLEOTIDE SEQUENCE</scope>
    <source>
        <strain evidence="2">CP</strain>
    </source>
</reference>
<dbReference type="InterPro" id="IPR004158">
    <property type="entry name" value="DUF247_pln"/>
</dbReference>
<reference evidence="2" key="2">
    <citation type="submission" date="2023-06" db="EMBL/GenBank/DDBJ databases">
        <authorList>
            <person name="Ma L."/>
            <person name="Liu K.-W."/>
            <person name="Li Z."/>
            <person name="Hsiao Y.-Y."/>
            <person name="Qi Y."/>
            <person name="Fu T."/>
            <person name="Tang G."/>
            <person name="Zhang D."/>
            <person name="Sun W.-H."/>
            <person name="Liu D.-K."/>
            <person name="Li Y."/>
            <person name="Chen G.-Z."/>
            <person name="Liu X.-D."/>
            <person name="Liao X.-Y."/>
            <person name="Jiang Y.-T."/>
            <person name="Yu X."/>
            <person name="Hao Y."/>
            <person name="Huang J."/>
            <person name="Zhao X.-W."/>
            <person name="Ke S."/>
            <person name="Chen Y.-Y."/>
            <person name="Wu W.-L."/>
            <person name="Hsu J.-L."/>
            <person name="Lin Y.-F."/>
            <person name="Huang M.-D."/>
            <person name="Li C.-Y."/>
            <person name="Huang L."/>
            <person name="Wang Z.-W."/>
            <person name="Zhao X."/>
            <person name="Zhong W.-Y."/>
            <person name="Peng D.-H."/>
            <person name="Ahmad S."/>
            <person name="Lan S."/>
            <person name="Zhang J.-S."/>
            <person name="Tsai W.-C."/>
            <person name="Van De Peer Y."/>
            <person name="Liu Z.-J."/>
        </authorList>
    </citation>
    <scope>NUCLEOTIDE SEQUENCE</scope>
    <source>
        <strain evidence="2">CP</strain>
        <tissue evidence="2">Leaves</tissue>
    </source>
</reference>
<dbReference type="Pfam" id="PF03140">
    <property type="entry name" value="DUF247"/>
    <property type="match status" value="1"/>
</dbReference>
<sequence length="448" mass="51091">MHLSVTMDVHESSVIDIKTLEAKVHHNDWRKGEAPSIFRVPPNLRCHEDKSYYKGAYEPRFVSIGPYHCGKDHLKPMEEHKWAALHKLLHRKDNVNPSDALNRCTNELKDLEESARRCYSEDIGLNSDKFVDMLLLDGCFIVSILEMGGEDTGGTWIWKEVKKDLLLLENQIPFFVIRKLCELLATSENTHTPPERLALNALSEFALGKMSDPPPTTATHHLLHLFYSSSFEPDQLPSSTDYFNMFKPNKNTGAVPDPPKWIPSATKLAETGIKLKAKTGSRRFSFLDVTFNKEDGALEIPTLALHDSSESILRNLIAYEQCVGPRAHHVADYAFFMDCLVDRRDDVAILEEEEIVLNSLSSGDNAAKMFNNLIVEVCSERRNNYLSKLFHDVTKRSNSRKKQWLAKLVRDYFSNPWSFISLVAAVTLLLLTLDQTFFITYSYFHPPS</sequence>
<feature type="transmembrane region" description="Helical" evidence="1">
    <location>
        <begin position="417"/>
        <end position="444"/>
    </location>
</feature>
<keyword evidence="1" id="KW-0472">Membrane</keyword>
<evidence type="ECO:0000256" key="1">
    <source>
        <dbReference type="SAM" id="Phobius"/>
    </source>
</evidence>
<dbReference type="AlphaFoldDB" id="A0AAV9EK55"/>
<accession>A0AAV9EK55</accession>
<dbReference type="PANTHER" id="PTHR31170:SF25">
    <property type="entry name" value="BNAA09G04570D PROTEIN"/>
    <property type="match status" value="1"/>
</dbReference>
<evidence type="ECO:0000313" key="3">
    <source>
        <dbReference type="Proteomes" id="UP001180020"/>
    </source>
</evidence>
<comment type="caution">
    <text evidence="2">The sequence shown here is derived from an EMBL/GenBank/DDBJ whole genome shotgun (WGS) entry which is preliminary data.</text>
</comment>
<name>A0AAV9EK55_ACOCL</name>